<gene>
    <name evidence="3" type="ORF">SAMN05660461_6331</name>
</gene>
<dbReference type="Pfam" id="PF12802">
    <property type="entry name" value="MarR_2"/>
    <property type="match status" value="1"/>
</dbReference>
<sequence>MAMAKTFFEELNSANATGVAYKNINLKKAALAYFANSGNATIADLCKELNLSTPKVTNLVNDLIADGLVMDYGKIESTGGRKPNLYGLVPDSAFFIGVDVKHDHLNLGLSDLHKNLVTTVEGLPYELDNTKASLEQLCLLINNFIDGLTVPKEKILGIGINIQGRINYATGYNYSLFYFDDEPLSKVIAAKVGIRVFLENDSRAMAYGEFCSDLVNGERNVLFLNLDYGIGMGVLINGELYYGKSGYSGEVGHIPMFDNEIICHCGKKGCLETEASGWALVNMFRQKLAAGSSSMLSRTHQSPEDIHLHDIIDAANNDDMLAIELIAKVGENLGRGVALLMNIFNPELVILGGALAATQDHIRLPIKSAMKKYSLSLVSNDSKLKMSRLGESAGIIGACLLVRNKVLIS</sequence>
<name>A0A1T5PCU5_9BACT</name>
<comment type="similarity">
    <text evidence="1">Belongs to the ROK (NagC/XylR) family.</text>
</comment>
<dbReference type="PANTHER" id="PTHR18964">
    <property type="entry name" value="ROK (REPRESSOR, ORF, KINASE) FAMILY"/>
    <property type="match status" value="1"/>
</dbReference>
<dbReference type="EMBL" id="FUZZ01000007">
    <property type="protein sequence ID" value="SKD10417.1"/>
    <property type="molecule type" value="Genomic_DNA"/>
</dbReference>
<dbReference type="InterPro" id="IPR049874">
    <property type="entry name" value="ROK_cs"/>
</dbReference>
<dbReference type="STRING" id="393003.SAMN05660461_6331"/>
<dbReference type="InterPro" id="IPR000600">
    <property type="entry name" value="ROK"/>
</dbReference>
<dbReference type="Pfam" id="PF00480">
    <property type="entry name" value="ROK"/>
    <property type="match status" value="1"/>
</dbReference>
<evidence type="ECO:0000313" key="3">
    <source>
        <dbReference type="EMBL" id="SKD10417.1"/>
    </source>
</evidence>
<dbReference type="InterPro" id="IPR000835">
    <property type="entry name" value="HTH_MarR-typ"/>
</dbReference>
<reference evidence="3 4" key="1">
    <citation type="submission" date="2017-02" db="EMBL/GenBank/DDBJ databases">
        <authorList>
            <person name="Peterson S.W."/>
        </authorList>
    </citation>
    <scope>NUCLEOTIDE SEQUENCE [LARGE SCALE GENOMIC DNA]</scope>
    <source>
        <strain evidence="3 4">DSM 18108</strain>
    </source>
</reference>
<dbReference type="AlphaFoldDB" id="A0A1T5PCU5"/>
<keyword evidence="3" id="KW-0808">Transferase</keyword>
<protein>
    <submittedName>
        <fullName evidence="3">Sugar kinase of the NBD/HSP70 family, may contain an N-terminal HTH domain</fullName>
    </submittedName>
</protein>
<dbReference type="GO" id="GO:0016301">
    <property type="term" value="F:kinase activity"/>
    <property type="evidence" value="ECO:0007669"/>
    <property type="project" value="UniProtKB-KW"/>
</dbReference>
<dbReference type="PANTHER" id="PTHR18964:SF149">
    <property type="entry name" value="BIFUNCTIONAL UDP-N-ACETYLGLUCOSAMINE 2-EPIMERASE_N-ACETYLMANNOSAMINE KINASE"/>
    <property type="match status" value="1"/>
</dbReference>
<dbReference type="GO" id="GO:0003700">
    <property type="term" value="F:DNA-binding transcription factor activity"/>
    <property type="evidence" value="ECO:0007669"/>
    <property type="project" value="InterPro"/>
</dbReference>
<keyword evidence="4" id="KW-1185">Reference proteome</keyword>
<proteinExistence type="inferred from homology"/>
<dbReference type="InterPro" id="IPR043129">
    <property type="entry name" value="ATPase_NBD"/>
</dbReference>
<dbReference type="SUPFAM" id="SSF46785">
    <property type="entry name" value="Winged helix' DNA-binding domain"/>
    <property type="match status" value="1"/>
</dbReference>
<dbReference type="SUPFAM" id="SSF53067">
    <property type="entry name" value="Actin-like ATPase domain"/>
    <property type="match status" value="2"/>
</dbReference>
<evidence type="ECO:0000259" key="2">
    <source>
        <dbReference type="Pfam" id="PF12802"/>
    </source>
</evidence>
<organism evidence="3 4">
    <name type="scientific">Chitinophaga ginsengisegetis</name>
    <dbReference type="NCBI Taxonomy" id="393003"/>
    <lineage>
        <taxon>Bacteria</taxon>
        <taxon>Pseudomonadati</taxon>
        <taxon>Bacteroidota</taxon>
        <taxon>Chitinophagia</taxon>
        <taxon>Chitinophagales</taxon>
        <taxon>Chitinophagaceae</taxon>
        <taxon>Chitinophaga</taxon>
    </lineage>
</organism>
<dbReference type="Gene3D" id="3.30.420.40">
    <property type="match status" value="2"/>
</dbReference>
<dbReference type="PROSITE" id="PS01125">
    <property type="entry name" value="ROK"/>
    <property type="match status" value="1"/>
</dbReference>
<dbReference type="Gene3D" id="1.10.10.10">
    <property type="entry name" value="Winged helix-like DNA-binding domain superfamily/Winged helix DNA-binding domain"/>
    <property type="match status" value="1"/>
</dbReference>
<keyword evidence="3" id="KW-0418">Kinase</keyword>
<feature type="domain" description="HTH marR-type" evidence="2">
    <location>
        <begin position="30"/>
        <end position="69"/>
    </location>
</feature>
<accession>A0A1T5PCU5</accession>
<dbReference type="InterPro" id="IPR036390">
    <property type="entry name" value="WH_DNA-bd_sf"/>
</dbReference>
<dbReference type="Proteomes" id="UP000190166">
    <property type="component" value="Unassembled WGS sequence"/>
</dbReference>
<evidence type="ECO:0000256" key="1">
    <source>
        <dbReference type="ARBA" id="ARBA00006479"/>
    </source>
</evidence>
<evidence type="ECO:0000313" key="4">
    <source>
        <dbReference type="Proteomes" id="UP000190166"/>
    </source>
</evidence>
<dbReference type="InterPro" id="IPR036388">
    <property type="entry name" value="WH-like_DNA-bd_sf"/>
</dbReference>